<dbReference type="AlphaFoldDB" id="A0AA40B8N7"/>
<dbReference type="Proteomes" id="UP001172102">
    <property type="component" value="Unassembled WGS sequence"/>
</dbReference>
<feature type="region of interest" description="Disordered" evidence="1">
    <location>
        <begin position="1"/>
        <end position="59"/>
    </location>
</feature>
<name>A0AA40B8N7_9PEZI</name>
<feature type="compositionally biased region" description="Polar residues" evidence="1">
    <location>
        <begin position="1"/>
        <end position="11"/>
    </location>
</feature>
<gene>
    <name evidence="2" type="ORF">B0H67DRAFT_5048</name>
</gene>
<protein>
    <submittedName>
        <fullName evidence="2">Uncharacterized protein</fullName>
    </submittedName>
</protein>
<evidence type="ECO:0000313" key="2">
    <source>
        <dbReference type="EMBL" id="KAK0729684.1"/>
    </source>
</evidence>
<feature type="region of interest" description="Disordered" evidence="1">
    <location>
        <begin position="74"/>
        <end position="99"/>
    </location>
</feature>
<organism evidence="2 3">
    <name type="scientific">Lasiosphaeris hirsuta</name>
    <dbReference type="NCBI Taxonomy" id="260670"/>
    <lineage>
        <taxon>Eukaryota</taxon>
        <taxon>Fungi</taxon>
        <taxon>Dikarya</taxon>
        <taxon>Ascomycota</taxon>
        <taxon>Pezizomycotina</taxon>
        <taxon>Sordariomycetes</taxon>
        <taxon>Sordariomycetidae</taxon>
        <taxon>Sordariales</taxon>
        <taxon>Lasiosphaeriaceae</taxon>
        <taxon>Lasiosphaeris</taxon>
    </lineage>
</organism>
<comment type="caution">
    <text evidence="2">The sequence shown here is derived from an EMBL/GenBank/DDBJ whole genome shotgun (WGS) entry which is preliminary data.</text>
</comment>
<dbReference type="EMBL" id="JAUKUA010000001">
    <property type="protein sequence ID" value="KAK0729684.1"/>
    <property type="molecule type" value="Genomic_DNA"/>
</dbReference>
<feature type="compositionally biased region" description="Polar residues" evidence="1">
    <location>
        <begin position="28"/>
        <end position="37"/>
    </location>
</feature>
<keyword evidence="3" id="KW-1185">Reference proteome</keyword>
<evidence type="ECO:0000313" key="3">
    <source>
        <dbReference type="Proteomes" id="UP001172102"/>
    </source>
</evidence>
<reference evidence="2" key="1">
    <citation type="submission" date="2023-06" db="EMBL/GenBank/DDBJ databases">
        <title>Genome-scale phylogeny and comparative genomics of the fungal order Sordariales.</title>
        <authorList>
            <consortium name="Lawrence Berkeley National Laboratory"/>
            <person name="Hensen N."/>
            <person name="Bonometti L."/>
            <person name="Westerberg I."/>
            <person name="Brannstrom I.O."/>
            <person name="Guillou S."/>
            <person name="Cros-Aarteil S."/>
            <person name="Calhoun S."/>
            <person name="Haridas S."/>
            <person name="Kuo A."/>
            <person name="Mondo S."/>
            <person name="Pangilinan J."/>
            <person name="Riley R."/>
            <person name="Labutti K."/>
            <person name="Andreopoulos B."/>
            <person name="Lipzen A."/>
            <person name="Chen C."/>
            <person name="Yanf M."/>
            <person name="Daum C."/>
            <person name="Ng V."/>
            <person name="Clum A."/>
            <person name="Steindorff A."/>
            <person name="Ohm R."/>
            <person name="Martin F."/>
            <person name="Silar P."/>
            <person name="Natvig D."/>
            <person name="Lalanne C."/>
            <person name="Gautier V."/>
            <person name="Ament-Velasquez S.L."/>
            <person name="Kruys A."/>
            <person name="Hutchinson M.I."/>
            <person name="Powell A.J."/>
            <person name="Barry K."/>
            <person name="Miller A.N."/>
            <person name="Grigoriev I.V."/>
            <person name="Debuchy R."/>
            <person name="Gladieux P."/>
            <person name="Thoren M.H."/>
            <person name="Johannesson H."/>
        </authorList>
    </citation>
    <scope>NUCLEOTIDE SEQUENCE</scope>
    <source>
        <strain evidence="2">SMH4607-1</strain>
    </source>
</reference>
<accession>A0AA40B8N7</accession>
<sequence length="99" mass="10644">MSTPALRNLQDTLDIPQGARSPAESERSTFTSISQRGINPRWAPPQPPPGAISNYGGNVIPRRPVNRTADILLDSNPDFELPGRTAPSRKRGGGGYPPI</sequence>
<evidence type="ECO:0000256" key="1">
    <source>
        <dbReference type="SAM" id="MobiDB-lite"/>
    </source>
</evidence>
<proteinExistence type="predicted"/>